<accession>A0A0D2MKM8</accession>
<dbReference type="STRING" id="945553.A0A0D2MKM8"/>
<feature type="compositionally biased region" description="Acidic residues" evidence="2">
    <location>
        <begin position="85"/>
        <end position="100"/>
    </location>
</feature>
<feature type="compositionally biased region" description="Basic and acidic residues" evidence="2">
    <location>
        <begin position="230"/>
        <end position="241"/>
    </location>
</feature>
<organism evidence="3 4">
    <name type="scientific">Hypholoma sublateritium (strain FD-334 SS-4)</name>
    <dbReference type="NCBI Taxonomy" id="945553"/>
    <lineage>
        <taxon>Eukaryota</taxon>
        <taxon>Fungi</taxon>
        <taxon>Dikarya</taxon>
        <taxon>Basidiomycota</taxon>
        <taxon>Agaricomycotina</taxon>
        <taxon>Agaricomycetes</taxon>
        <taxon>Agaricomycetidae</taxon>
        <taxon>Agaricales</taxon>
        <taxon>Agaricineae</taxon>
        <taxon>Strophariaceae</taxon>
        <taxon>Hypholoma</taxon>
    </lineage>
</organism>
<evidence type="ECO:0000313" key="3">
    <source>
        <dbReference type="EMBL" id="KJA24278.1"/>
    </source>
</evidence>
<dbReference type="EMBL" id="KN817538">
    <property type="protein sequence ID" value="KJA24278.1"/>
    <property type="molecule type" value="Genomic_DNA"/>
</dbReference>
<feature type="region of interest" description="Disordered" evidence="2">
    <location>
        <begin position="220"/>
        <end position="256"/>
    </location>
</feature>
<feature type="coiled-coil region" evidence="1">
    <location>
        <begin position="5"/>
        <end position="32"/>
    </location>
</feature>
<name>A0A0D2MKM8_HYPSF</name>
<gene>
    <name evidence="3" type="ORF">HYPSUDRAFT_200771</name>
</gene>
<feature type="region of interest" description="Disordered" evidence="2">
    <location>
        <begin position="78"/>
        <end position="124"/>
    </location>
</feature>
<sequence>MHREYVNLLKERVRLEAKNSVLKEAYEHLLERVPTSLTEHVVLKREAYPNITYWYRHEYQSALAEDKITSVDDAPIKAPGAERNEVDDDDDDVNGEDDSALPEQTSGAPKGKRGKGRASQGQNVKMRYIQHENGEIIDGWRASDIRRFARSIFVGFALQGKVFHSWVEGVDAASRTSYYRDMVARFPEIGLCELDWKAEQIGSEIYSQWRSNWMNKQEAEKSKATGLSKRPVDEGSKDLSRKKIKPSKSRSESVSLDLPPADFSDVVPQINVIPVLTENLKEQIAAGSQIPAAAIDVGFSLLGARPEYQFSVNKPFAVKQSSFPAPSFLATVEPIHPAHGSSNLDQHHLNAQPMQASNNLPHETSQKASKRPNKMRANKHSVTPRNLCAKEWVEQYHGTVEEFAAYFLSLPTEELERFKALSKSLSSEKDA</sequence>
<dbReference type="Proteomes" id="UP000054270">
    <property type="component" value="Unassembled WGS sequence"/>
</dbReference>
<proteinExistence type="predicted"/>
<evidence type="ECO:0000313" key="4">
    <source>
        <dbReference type="Proteomes" id="UP000054270"/>
    </source>
</evidence>
<feature type="compositionally biased region" description="Basic residues" evidence="2">
    <location>
        <begin position="368"/>
        <end position="379"/>
    </location>
</feature>
<dbReference type="AlphaFoldDB" id="A0A0D2MKM8"/>
<feature type="region of interest" description="Disordered" evidence="2">
    <location>
        <begin position="355"/>
        <end position="382"/>
    </location>
</feature>
<keyword evidence="1" id="KW-0175">Coiled coil</keyword>
<evidence type="ECO:0000256" key="2">
    <source>
        <dbReference type="SAM" id="MobiDB-lite"/>
    </source>
</evidence>
<dbReference type="OrthoDB" id="3017257at2759"/>
<reference evidence="4" key="1">
    <citation type="submission" date="2014-04" db="EMBL/GenBank/DDBJ databases">
        <title>Evolutionary Origins and Diversification of the Mycorrhizal Mutualists.</title>
        <authorList>
            <consortium name="DOE Joint Genome Institute"/>
            <consortium name="Mycorrhizal Genomics Consortium"/>
            <person name="Kohler A."/>
            <person name="Kuo A."/>
            <person name="Nagy L.G."/>
            <person name="Floudas D."/>
            <person name="Copeland A."/>
            <person name="Barry K.W."/>
            <person name="Cichocki N."/>
            <person name="Veneault-Fourrey C."/>
            <person name="LaButti K."/>
            <person name="Lindquist E.A."/>
            <person name="Lipzen A."/>
            <person name="Lundell T."/>
            <person name="Morin E."/>
            <person name="Murat C."/>
            <person name="Riley R."/>
            <person name="Ohm R."/>
            <person name="Sun H."/>
            <person name="Tunlid A."/>
            <person name="Henrissat B."/>
            <person name="Grigoriev I.V."/>
            <person name="Hibbett D.S."/>
            <person name="Martin F."/>
        </authorList>
    </citation>
    <scope>NUCLEOTIDE SEQUENCE [LARGE SCALE GENOMIC DNA]</scope>
    <source>
        <strain evidence="4">FD-334 SS-4</strain>
    </source>
</reference>
<feature type="compositionally biased region" description="Polar residues" evidence="2">
    <location>
        <begin position="355"/>
        <end position="367"/>
    </location>
</feature>
<keyword evidence="4" id="KW-1185">Reference proteome</keyword>
<evidence type="ECO:0000256" key="1">
    <source>
        <dbReference type="SAM" id="Coils"/>
    </source>
</evidence>
<protein>
    <submittedName>
        <fullName evidence="3">Uncharacterized protein</fullName>
    </submittedName>
</protein>